<evidence type="ECO:0000313" key="2">
    <source>
        <dbReference type="Proteomes" id="UP000319771"/>
    </source>
</evidence>
<dbReference type="EMBL" id="VBPB01000394">
    <property type="protein sequence ID" value="TMQ68197.1"/>
    <property type="molecule type" value="Genomic_DNA"/>
</dbReference>
<dbReference type="Proteomes" id="UP000319771">
    <property type="component" value="Unassembled WGS sequence"/>
</dbReference>
<sequence>MRERLPELFGRIADYLDERPLYRELVGEMLHIRLDGGSEIVRDRSLGRAARHFVASGVARGEIDERVRPEVLADLLLGALNTALANWSASPSYDLRRELREAADALLLLFNPAAPTGRR</sequence>
<dbReference type="AlphaFoldDB" id="A0A538TX32"/>
<evidence type="ECO:0008006" key="3">
    <source>
        <dbReference type="Google" id="ProtNLM"/>
    </source>
</evidence>
<proteinExistence type="predicted"/>
<dbReference type="InterPro" id="IPR036271">
    <property type="entry name" value="Tet_transcr_reg_TetR-rel_C_sf"/>
</dbReference>
<dbReference type="SUPFAM" id="SSF48498">
    <property type="entry name" value="Tetracyclin repressor-like, C-terminal domain"/>
    <property type="match status" value="1"/>
</dbReference>
<organism evidence="1 2">
    <name type="scientific">Eiseniibacteriota bacterium</name>
    <dbReference type="NCBI Taxonomy" id="2212470"/>
    <lineage>
        <taxon>Bacteria</taxon>
        <taxon>Candidatus Eiseniibacteriota</taxon>
    </lineage>
</organism>
<comment type="caution">
    <text evidence="1">The sequence shown here is derived from an EMBL/GenBank/DDBJ whole genome shotgun (WGS) entry which is preliminary data.</text>
</comment>
<evidence type="ECO:0000313" key="1">
    <source>
        <dbReference type="EMBL" id="TMQ68197.1"/>
    </source>
</evidence>
<dbReference type="Gene3D" id="1.10.357.10">
    <property type="entry name" value="Tetracycline Repressor, domain 2"/>
    <property type="match status" value="1"/>
</dbReference>
<gene>
    <name evidence="1" type="ORF">E6K81_16710</name>
</gene>
<accession>A0A538TX32</accession>
<protein>
    <recommendedName>
        <fullName evidence="3">HTH-type transcriptional repressor KstR2 C-terminal domain-containing protein</fullName>
    </recommendedName>
</protein>
<reference evidence="1 2" key="1">
    <citation type="journal article" date="2019" name="Nat. Microbiol.">
        <title>Mediterranean grassland soil C-N compound turnover is dependent on rainfall and depth, and is mediated by genomically divergent microorganisms.</title>
        <authorList>
            <person name="Diamond S."/>
            <person name="Andeer P.F."/>
            <person name="Li Z."/>
            <person name="Crits-Christoph A."/>
            <person name="Burstein D."/>
            <person name="Anantharaman K."/>
            <person name="Lane K.R."/>
            <person name="Thomas B.C."/>
            <person name="Pan C."/>
            <person name="Northen T.R."/>
            <person name="Banfield J.F."/>
        </authorList>
    </citation>
    <scope>NUCLEOTIDE SEQUENCE [LARGE SCALE GENOMIC DNA]</scope>
    <source>
        <strain evidence="1">WS_11</strain>
    </source>
</reference>
<name>A0A538TX32_UNCEI</name>